<feature type="non-terminal residue" evidence="1">
    <location>
        <position position="1"/>
    </location>
</feature>
<accession>M2ZG88</accession>
<dbReference type="GO" id="GO:0003700">
    <property type="term" value="F:DNA-binding transcription factor activity"/>
    <property type="evidence" value="ECO:0007669"/>
    <property type="project" value="InterPro"/>
</dbReference>
<name>M2ZG88_PSEFD</name>
<gene>
    <name evidence="1" type="ORF">MYCFIDRAFT_33839</name>
</gene>
<evidence type="ECO:0000313" key="2">
    <source>
        <dbReference type="Proteomes" id="UP000016932"/>
    </source>
</evidence>
<reference evidence="1 2" key="1">
    <citation type="journal article" date="2012" name="PLoS Pathog.">
        <title>Diverse lifestyles and strategies of plant pathogenesis encoded in the genomes of eighteen Dothideomycetes fungi.</title>
        <authorList>
            <person name="Ohm R.A."/>
            <person name="Feau N."/>
            <person name="Henrissat B."/>
            <person name="Schoch C.L."/>
            <person name="Horwitz B.A."/>
            <person name="Barry K.W."/>
            <person name="Condon B.J."/>
            <person name="Copeland A.C."/>
            <person name="Dhillon B."/>
            <person name="Glaser F."/>
            <person name="Hesse C.N."/>
            <person name="Kosti I."/>
            <person name="LaButti K."/>
            <person name="Lindquist E.A."/>
            <person name="Lucas S."/>
            <person name="Salamov A.A."/>
            <person name="Bradshaw R.E."/>
            <person name="Ciuffetti L."/>
            <person name="Hamelin R.C."/>
            <person name="Kema G.H.J."/>
            <person name="Lawrence C."/>
            <person name="Scott J.A."/>
            <person name="Spatafora J.W."/>
            <person name="Turgeon B.G."/>
            <person name="de Wit P.J.G.M."/>
            <person name="Zhong S."/>
            <person name="Goodwin S.B."/>
            <person name="Grigoriev I.V."/>
        </authorList>
    </citation>
    <scope>NUCLEOTIDE SEQUENCE [LARGE SCALE GENOMIC DNA]</scope>
    <source>
        <strain evidence="1 2">CIRAD86</strain>
    </source>
</reference>
<dbReference type="Proteomes" id="UP000016932">
    <property type="component" value="Unassembled WGS sequence"/>
</dbReference>
<sequence length="64" mass="7488">RNNQRKSRARKKEYLESLESKWKQCEEVGMEASAEVQSLARAVLEENKHLRQLLQEHGIAKPEV</sequence>
<dbReference type="AlphaFoldDB" id="M2ZG88"/>
<dbReference type="InterPro" id="IPR046347">
    <property type="entry name" value="bZIP_sf"/>
</dbReference>
<proteinExistence type="predicted"/>
<organism evidence="1 2">
    <name type="scientific">Pseudocercospora fijiensis (strain CIRAD86)</name>
    <name type="common">Black leaf streak disease fungus</name>
    <name type="synonym">Mycosphaerella fijiensis</name>
    <dbReference type="NCBI Taxonomy" id="383855"/>
    <lineage>
        <taxon>Eukaryota</taxon>
        <taxon>Fungi</taxon>
        <taxon>Dikarya</taxon>
        <taxon>Ascomycota</taxon>
        <taxon>Pezizomycotina</taxon>
        <taxon>Dothideomycetes</taxon>
        <taxon>Dothideomycetidae</taxon>
        <taxon>Mycosphaerellales</taxon>
        <taxon>Mycosphaerellaceae</taxon>
        <taxon>Pseudocercospora</taxon>
    </lineage>
</organism>
<dbReference type="GeneID" id="19338948"/>
<dbReference type="VEuPathDB" id="FungiDB:MYCFIDRAFT_33839"/>
<dbReference type="HOGENOM" id="CLU_184135_0_0_1"/>
<dbReference type="EMBL" id="KB446564">
    <property type="protein sequence ID" value="EME78154.1"/>
    <property type="molecule type" value="Genomic_DNA"/>
</dbReference>
<dbReference type="STRING" id="383855.M2ZG88"/>
<dbReference type="SUPFAM" id="SSF57959">
    <property type="entry name" value="Leucine zipper domain"/>
    <property type="match status" value="1"/>
</dbReference>
<dbReference type="PANTHER" id="PTHR42070">
    <property type="entry name" value="FILAMENT ASSOCIATED PROTEIN, PUTATIVE (AFU_ORTHOLOGUE AFUA_8G06630)-RELATED"/>
    <property type="match status" value="1"/>
</dbReference>
<keyword evidence="2" id="KW-1185">Reference proteome</keyword>
<protein>
    <recommendedName>
        <fullName evidence="3">BZIP domain-containing protein</fullName>
    </recommendedName>
</protein>
<dbReference type="PANTHER" id="PTHR42070:SF1">
    <property type="entry name" value="FILAMENT ASSOCIATED PROTEIN, PUTATIVE (AFU_ORTHOLOGUE AFUA_8G06630)-RELATED"/>
    <property type="match status" value="1"/>
</dbReference>
<dbReference type="RefSeq" id="XP_007931253.1">
    <property type="nucleotide sequence ID" value="XM_007933062.1"/>
</dbReference>
<dbReference type="Gene3D" id="1.20.5.170">
    <property type="match status" value="1"/>
</dbReference>
<dbReference type="OrthoDB" id="4505928at2759"/>
<evidence type="ECO:0008006" key="3">
    <source>
        <dbReference type="Google" id="ProtNLM"/>
    </source>
</evidence>
<feature type="non-terminal residue" evidence="1">
    <location>
        <position position="64"/>
    </location>
</feature>
<evidence type="ECO:0000313" key="1">
    <source>
        <dbReference type="EMBL" id="EME78154.1"/>
    </source>
</evidence>
<dbReference type="eggNOG" id="ENOG502S5YK">
    <property type="taxonomic scope" value="Eukaryota"/>
</dbReference>
<dbReference type="KEGG" id="pfj:MYCFIDRAFT_33839"/>